<dbReference type="PANTHER" id="PTHR22674">
    <property type="entry name" value="NTPASE, KAP FAMILY P-LOOP DOMAIN-CONTAINING 1"/>
    <property type="match status" value="1"/>
</dbReference>
<comment type="caution">
    <text evidence="2">The sequence shown here is derived from an EMBL/GenBank/DDBJ whole genome shotgun (WGS) entry which is preliminary data.</text>
</comment>
<evidence type="ECO:0000259" key="1">
    <source>
        <dbReference type="Pfam" id="PF07693"/>
    </source>
</evidence>
<evidence type="ECO:0000313" key="3">
    <source>
        <dbReference type="Proteomes" id="UP000324996"/>
    </source>
</evidence>
<evidence type="ECO:0000313" key="2">
    <source>
        <dbReference type="EMBL" id="GER04727.1"/>
    </source>
</evidence>
<reference evidence="2 3" key="1">
    <citation type="submission" date="2019-09" db="EMBL/GenBank/DDBJ databases">
        <title>NBRP : Genome information of microbial organism related human and environment.</title>
        <authorList>
            <person name="Hattori M."/>
            <person name="Oshima K."/>
            <person name="Inaba H."/>
            <person name="Suda W."/>
            <person name="Sakamoto M."/>
            <person name="Iino T."/>
            <person name="Kitahara M."/>
            <person name="Oshida Y."/>
            <person name="Iida T."/>
            <person name="Kudo T."/>
            <person name="Itoh T."/>
            <person name="Ohkuma M."/>
        </authorList>
    </citation>
    <scope>NUCLEOTIDE SEQUENCE [LARGE SCALE GENOMIC DNA]</scope>
    <source>
        <strain evidence="2 3">Q-1</strain>
    </source>
</reference>
<dbReference type="InterPro" id="IPR027417">
    <property type="entry name" value="P-loop_NTPase"/>
</dbReference>
<sequence>MTAQSARSAPSYLDDAPNADAYPDQAIARNILKCLPDHKDGAISLGIYGPWGSGKSTLLKALYEQCKQQKHPVLLFEPWRYEHTESLIVPLLAELSASFVQKVENSTRGKLTKTKDAALSAMKTLSTRLLGRAARLAMRTAADSLPIPFSGKIADGLEDFGRAVAAAYQEPSRFNYPASEIEGFKQDFKALIDCAQKAVRGDPKKRLTIFIDDLDRCAPNQVRRLLESLKTLLWENGVCFVFALDRHQVELAIAESYLIYYQSADDGLMQAQEKANRYLEKFFPFSVDLSGPDGLLVNHGLLIKAQETFWQELSDAFPKHERFIKNARDLYGMAPHNLRQMKAVVRWLHMDLIINPDKEGTKRASAFATFIFAQSYPRLWIEFFDQRDPEISIGLYENIAHVSDGLIKSLNDTEEHPFFQVPYIRAHLASPTPIEINETQDEMGWREALLAGRLLASTSLASLLIRLHDFRAFKELERLEMLCRAAVAGLKLKEDPLPRVTPAPEPGSIP</sequence>
<name>A0A5A7N9W1_9PROT</name>
<dbReference type="PANTHER" id="PTHR22674:SF6">
    <property type="entry name" value="NTPASE KAP FAMILY P-LOOP DOMAIN-CONTAINING PROTEIN 1"/>
    <property type="match status" value="1"/>
</dbReference>
<proteinExistence type="predicted"/>
<keyword evidence="3" id="KW-1185">Reference proteome</keyword>
<feature type="domain" description="KAP NTPase" evidence="1">
    <location>
        <begin position="27"/>
        <end position="290"/>
    </location>
</feature>
<dbReference type="RefSeq" id="WP_042087122.1">
    <property type="nucleotide sequence ID" value="NZ_BKCN01000013.1"/>
</dbReference>
<dbReference type="InterPro" id="IPR011646">
    <property type="entry name" value="KAP_P-loop"/>
</dbReference>
<gene>
    <name evidence="2" type="ORF">JCM17846_24090</name>
</gene>
<dbReference type="AlphaFoldDB" id="A0A5A7N9W1"/>
<dbReference type="Proteomes" id="UP000324996">
    <property type="component" value="Unassembled WGS sequence"/>
</dbReference>
<accession>A0A5A7N9W1</accession>
<dbReference type="InterPro" id="IPR052754">
    <property type="entry name" value="NTPase_KAP_P-loop"/>
</dbReference>
<dbReference type="Pfam" id="PF07693">
    <property type="entry name" value="KAP_NTPase"/>
    <property type="match status" value="1"/>
</dbReference>
<dbReference type="Gene3D" id="3.40.50.300">
    <property type="entry name" value="P-loop containing nucleotide triphosphate hydrolases"/>
    <property type="match status" value="1"/>
</dbReference>
<dbReference type="SUPFAM" id="SSF52540">
    <property type="entry name" value="P-loop containing nucleoside triphosphate hydrolases"/>
    <property type="match status" value="1"/>
</dbReference>
<protein>
    <recommendedName>
        <fullName evidence="1">KAP NTPase domain-containing protein</fullName>
    </recommendedName>
</protein>
<organism evidence="2 3">
    <name type="scientific">Iodidimonas nitroreducens</name>
    <dbReference type="NCBI Taxonomy" id="1236968"/>
    <lineage>
        <taxon>Bacteria</taxon>
        <taxon>Pseudomonadati</taxon>
        <taxon>Pseudomonadota</taxon>
        <taxon>Alphaproteobacteria</taxon>
        <taxon>Iodidimonadales</taxon>
        <taxon>Iodidimonadaceae</taxon>
        <taxon>Iodidimonas</taxon>
    </lineage>
</organism>
<dbReference type="EMBL" id="BKCN01000013">
    <property type="protein sequence ID" value="GER04727.1"/>
    <property type="molecule type" value="Genomic_DNA"/>
</dbReference>